<sequence length="130" mass="14801">MLFKKLDTAGYGIEKLNALRKLVDAENSDLFDVLEYVFNSEIKPISRTERVAAAEGAIFTLMNHKQKEFIEFVLSKYIEIGVGELDQTKLPTLLSSMFQSQADGIEELGGDPLKIRNLFIEFQQYLYKTA</sequence>
<comment type="caution">
    <text evidence="2">The sequence shown here is derived from an EMBL/GenBank/DDBJ whole genome shotgun (WGS) entry which is preliminary data.</text>
</comment>
<evidence type="ECO:0000313" key="3">
    <source>
        <dbReference type="Proteomes" id="UP000323621"/>
    </source>
</evidence>
<reference evidence="2 3" key="1">
    <citation type="submission" date="2019-08" db="EMBL/GenBank/DDBJ databases">
        <title>Genomes of Antarctic Bizionia species.</title>
        <authorList>
            <person name="Bowman J.P."/>
        </authorList>
    </citation>
    <scope>NUCLEOTIDE SEQUENCE [LARGE SCALE GENOMIC DNA]</scope>
    <source>
        <strain evidence="2 3">IC164</strain>
    </source>
</reference>
<evidence type="ECO:0000259" key="1">
    <source>
        <dbReference type="Pfam" id="PF08463"/>
    </source>
</evidence>
<gene>
    <name evidence="2" type="ORF">ES677_01485</name>
</gene>
<dbReference type="Proteomes" id="UP000323621">
    <property type="component" value="Unassembled WGS sequence"/>
</dbReference>
<feature type="domain" description="EcoEI R protein C-terminal" evidence="1">
    <location>
        <begin position="4"/>
        <end position="127"/>
    </location>
</feature>
<proteinExistence type="predicted"/>
<protein>
    <recommendedName>
        <fullName evidence="1">EcoEI R protein C-terminal domain-containing protein</fullName>
    </recommendedName>
</protein>
<dbReference type="InterPro" id="IPR013670">
    <property type="entry name" value="EcoEI_R_C_dom"/>
</dbReference>
<name>A0ABY3MEP2_9FLAO</name>
<dbReference type="Pfam" id="PF08463">
    <property type="entry name" value="EcoEI_R_C"/>
    <property type="match status" value="1"/>
</dbReference>
<dbReference type="EMBL" id="VSKN01000001">
    <property type="protein sequence ID" value="TYC18078.1"/>
    <property type="molecule type" value="Genomic_DNA"/>
</dbReference>
<accession>A0ABY3MEP2</accession>
<evidence type="ECO:0000313" key="2">
    <source>
        <dbReference type="EMBL" id="TYC18078.1"/>
    </source>
</evidence>
<organism evidence="2 3">
    <name type="scientific">Bizionia gelidisalsuginis</name>
    <dbReference type="NCBI Taxonomy" id="291188"/>
    <lineage>
        <taxon>Bacteria</taxon>
        <taxon>Pseudomonadati</taxon>
        <taxon>Bacteroidota</taxon>
        <taxon>Flavobacteriia</taxon>
        <taxon>Flavobacteriales</taxon>
        <taxon>Flavobacteriaceae</taxon>
        <taxon>Bizionia</taxon>
    </lineage>
</organism>
<dbReference type="RefSeq" id="WP_148380216.1">
    <property type="nucleotide sequence ID" value="NZ_VSKN01000001.1"/>
</dbReference>
<keyword evidence="3" id="KW-1185">Reference proteome</keyword>